<dbReference type="Gene3D" id="3.30.360.10">
    <property type="entry name" value="Dihydrodipicolinate Reductase, domain 2"/>
    <property type="match status" value="1"/>
</dbReference>
<dbReference type="Gene3D" id="3.40.50.720">
    <property type="entry name" value="NAD(P)-binding Rossmann-like Domain"/>
    <property type="match status" value="1"/>
</dbReference>
<proteinExistence type="predicted"/>
<protein>
    <recommendedName>
        <fullName evidence="2">Gfo/Idh/MocA-like oxidoreductase N-terminal domain-containing protein</fullName>
    </recommendedName>
</protein>
<evidence type="ECO:0008006" key="2">
    <source>
        <dbReference type="Google" id="ProtNLM"/>
    </source>
</evidence>
<dbReference type="EMBL" id="UINC01030037">
    <property type="protein sequence ID" value="SVB13770.1"/>
    <property type="molecule type" value="Genomic_DNA"/>
</dbReference>
<organism evidence="1">
    <name type="scientific">marine metagenome</name>
    <dbReference type="NCBI Taxonomy" id="408172"/>
    <lineage>
        <taxon>unclassified sequences</taxon>
        <taxon>metagenomes</taxon>
        <taxon>ecological metagenomes</taxon>
    </lineage>
</organism>
<sequence>VSRNNIIVVGTGDYYVRVLSRVLSQLEEENFANVVATVDITERRRSEYLTDVEHRVRTGGRLLSSLLSDFSELNPIVFLGHANPFHTPDAIDLVKNGYRVIIQKPYCINHIQFSDLLLEVQNSASAICMLESCQTWNAVLLAFLAGKIKECVFSSTRDFGDLCCDTHENPLWFWGKIEELIGAPRYVQSNILEGSAEFGRLDHRGSHLIDLEEGGGMIQDLGLHAIAPLLTLESYLGQVVDSNFDGTVRIARCQEYLDMVGSHFQIPKERIGETYAEIRFTTQIGIPITVLVGKYVLGRNERNIVVVGDHGILNFDMTRMTASVITNYASTQHLLRLQSLPPVQYPTIKDAVNELMDNSVLTFNVSANNLRTQEFILNILKSIRYDQEIPVYSQYAKLVQINKGFGSPVTSMRL</sequence>
<dbReference type="InterPro" id="IPR036291">
    <property type="entry name" value="NAD(P)-bd_dom_sf"/>
</dbReference>
<gene>
    <name evidence="1" type="ORF">METZ01_LOCUS166624</name>
</gene>
<dbReference type="AlphaFoldDB" id="A0A382BIV4"/>
<dbReference type="SUPFAM" id="SSF51735">
    <property type="entry name" value="NAD(P)-binding Rossmann-fold domains"/>
    <property type="match status" value="1"/>
</dbReference>
<accession>A0A382BIV4</accession>
<evidence type="ECO:0000313" key="1">
    <source>
        <dbReference type="EMBL" id="SVB13770.1"/>
    </source>
</evidence>
<reference evidence="1" key="1">
    <citation type="submission" date="2018-05" db="EMBL/GenBank/DDBJ databases">
        <authorList>
            <person name="Lanie J.A."/>
            <person name="Ng W.-L."/>
            <person name="Kazmierczak K.M."/>
            <person name="Andrzejewski T.M."/>
            <person name="Davidsen T.M."/>
            <person name="Wayne K.J."/>
            <person name="Tettelin H."/>
            <person name="Glass J.I."/>
            <person name="Rusch D."/>
            <person name="Podicherti R."/>
            <person name="Tsui H.-C.T."/>
            <person name="Winkler M.E."/>
        </authorList>
    </citation>
    <scope>NUCLEOTIDE SEQUENCE</scope>
</reference>
<name>A0A382BIV4_9ZZZZ</name>
<feature type="non-terminal residue" evidence="1">
    <location>
        <position position="1"/>
    </location>
</feature>